<evidence type="ECO:0000256" key="4">
    <source>
        <dbReference type="ARBA" id="ARBA00022679"/>
    </source>
</evidence>
<dbReference type="Proteomes" id="UP001300012">
    <property type="component" value="Unassembled WGS sequence"/>
</dbReference>
<evidence type="ECO:0000256" key="1">
    <source>
        <dbReference type="ARBA" id="ARBA00004651"/>
    </source>
</evidence>
<dbReference type="Pfam" id="PF06580">
    <property type="entry name" value="His_kinase"/>
    <property type="match status" value="1"/>
</dbReference>
<evidence type="ECO:0000256" key="3">
    <source>
        <dbReference type="ARBA" id="ARBA00022553"/>
    </source>
</evidence>
<keyword evidence="8 9" id="KW-0472">Membrane</keyword>
<dbReference type="Gene3D" id="1.10.8.500">
    <property type="entry name" value="HAMP domain in histidine kinase"/>
    <property type="match status" value="1"/>
</dbReference>
<keyword evidence="12" id="KW-1185">Reference proteome</keyword>
<dbReference type="InterPro" id="IPR033479">
    <property type="entry name" value="dCache_1"/>
</dbReference>
<evidence type="ECO:0000256" key="5">
    <source>
        <dbReference type="ARBA" id="ARBA00022692"/>
    </source>
</evidence>
<evidence type="ECO:0000256" key="8">
    <source>
        <dbReference type="ARBA" id="ARBA00023136"/>
    </source>
</evidence>
<keyword evidence="2" id="KW-1003">Cell membrane</keyword>
<feature type="transmembrane region" description="Helical" evidence="9">
    <location>
        <begin position="20"/>
        <end position="37"/>
    </location>
</feature>
<proteinExistence type="predicted"/>
<keyword evidence="6 11" id="KW-0418">Kinase</keyword>
<keyword evidence="3" id="KW-0597">Phosphoprotein</keyword>
<gene>
    <name evidence="11" type="ORF">NV381_24460</name>
</gene>
<dbReference type="SMART" id="SM00304">
    <property type="entry name" value="HAMP"/>
    <property type="match status" value="1"/>
</dbReference>
<keyword evidence="5 9" id="KW-0812">Transmembrane</keyword>
<reference evidence="11 12" key="1">
    <citation type="submission" date="2022-08" db="EMBL/GenBank/DDBJ databases">
        <title>Paenibacillus endoradicis sp. nov., Paenibacillus radicibacter sp. nov and Paenibacillus pararadicis sp. nov., three cold-adapted plant growth-promoting bacteria isolated from root of Larix gmelinii in Great Khingan.</title>
        <authorList>
            <person name="Xue H."/>
        </authorList>
    </citation>
    <scope>NUCLEOTIDE SEQUENCE [LARGE SCALE GENOMIC DNA]</scope>
    <source>
        <strain evidence="11 12">N5-1-1-5</strain>
    </source>
</reference>
<dbReference type="PROSITE" id="PS50885">
    <property type="entry name" value="HAMP"/>
    <property type="match status" value="1"/>
</dbReference>
<dbReference type="InterPro" id="IPR036890">
    <property type="entry name" value="HATPase_C_sf"/>
</dbReference>
<dbReference type="InterPro" id="IPR003594">
    <property type="entry name" value="HATPase_dom"/>
</dbReference>
<dbReference type="Pfam" id="PF02743">
    <property type="entry name" value="dCache_1"/>
    <property type="match status" value="1"/>
</dbReference>
<dbReference type="CDD" id="cd06225">
    <property type="entry name" value="HAMP"/>
    <property type="match status" value="1"/>
</dbReference>
<dbReference type="PANTHER" id="PTHR34220">
    <property type="entry name" value="SENSOR HISTIDINE KINASE YPDA"/>
    <property type="match status" value="1"/>
</dbReference>
<dbReference type="InterPro" id="IPR003660">
    <property type="entry name" value="HAMP_dom"/>
</dbReference>
<keyword evidence="4" id="KW-0808">Transferase</keyword>
<dbReference type="InterPro" id="IPR050640">
    <property type="entry name" value="Bact_2-comp_sensor_kinase"/>
</dbReference>
<feature type="domain" description="HAMP" evidence="10">
    <location>
        <begin position="321"/>
        <end position="373"/>
    </location>
</feature>
<comment type="caution">
    <text evidence="11">The sequence shown here is derived from an EMBL/GenBank/DDBJ whole genome shotgun (WGS) entry which is preliminary data.</text>
</comment>
<comment type="subcellular location">
    <subcellularLocation>
        <location evidence="1">Cell membrane</location>
        <topology evidence="1">Multi-pass membrane protein</topology>
    </subcellularLocation>
</comment>
<dbReference type="GO" id="GO:0016301">
    <property type="term" value="F:kinase activity"/>
    <property type="evidence" value="ECO:0007669"/>
    <property type="project" value="UniProtKB-KW"/>
</dbReference>
<dbReference type="Gene3D" id="3.30.450.20">
    <property type="entry name" value="PAS domain"/>
    <property type="match status" value="1"/>
</dbReference>
<dbReference type="SUPFAM" id="SSF55874">
    <property type="entry name" value="ATPase domain of HSP90 chaperone/DNA topoisomerase II/histidine kinase"/>
    <property type="match status" value="1"/>
</dbReference>
<organism evidence="11 12">
    <name type="scientific">Paenibacillus radicis</name>
    <name type="common">ex Xue et al. 2023</name>
    <dbReference type="NCBI Taxonomy" id="2972489"/>
    <lineage>
        <taxon>Bacteria</taxon>
        <taxon>Bacillati</taxon>
        <taxon>Bacillota</taxon>
        <taxon>Bacilli</taxon>
        <taxon>Bacillales</taxon>
        <taxon>Paenibacillaceae</taxon>
        <taxon>Paenibacillus</taxon>
    </lineage>
</organism>
<evidence type="ECO:0000259" key="10">
    <source>
        <dbReference type="PROSITE" id="PS50885"/>
    </source>
</evidence>
<evidence type="ECO:0000313" key="12">
    <source>
        <dbReference type="Proteomes" id="UP001300012"/>
    </source>
</evidence>
<dbReference type="InterPro" id="IPR010559">
    <property type="entry name" value="Sig_transdc_His_kin_internal"/>
</dbReference>
<evidence type="ECO:0000256" key="7">
    <source>
        <dbReference type="ARBA" id="ARBA00022989"/>
    </source>
</evidence>
<evidence type="ECO:0000256" key="2">
    <source>
        <dbReference type="ARBA" id="ARBA00022475"/>
    </source>
</evidence>
<evidence type="ECO:0000313" key="11">
    <source>
        <dbReference type="EMBL" id="MCR8634349.1"/>
    </source>
</evidence>
<evidence type="ECO:0000256" key="6">
    <source>
        <dbReference type="ARBA" id="ARBA00022777"/>
    </source>
</evidence>
<name>A0ABT1YPR5_9BACL</name>
<feature type="transmembrane region" description="Helical" evidence="9">
    <location>
        <begin position="303"/>
        <end position="324"/>
    </location>
</feature>
<dbReference type="PANTHER" id="PTHR34220:SF7">
    <property type="entry name" value="SENSOR HISTIDINE KINASE YPDA"/>
    <property type="match status" value="1"/>
</dbReference>
<dbReference type="Pfam" id="PF02518">
    <property type="entry name" value="HATPase_c"/>
    <property type="match status" value="1"/>
</dbReference>
<dbReference type="SUPFAM" id="SSF158472">
    <property type="entry name" value="HAMP domain-like"/>
    <property type="match status" value="1"/>
</dbReference>
<dbReference type="Gene3D" id="3.30.565.10">
    <property type="entry name" value="Histidine kinase-like ATPase, C-terminal domain"/>
    <property type="match status" value="1"/>
</dbReference>
<dbReference type="RefSeq" id="WP_258215910.1">
    <property type="nucleotide sequence ID" value="NZ_JANQBD010000019.1"/>
</dbReference>
<dbReference type="EMBL" id="JANQBD010000019">
    <property type="protein sequence ID" value="MCR8634349.1"/>
    <property type="molecule type" value="Genomic_DNA"/>
</dbReference>
<accession>A0ABT1YPR5</accession>
<protein>
    <submittedName>
        <fullName evidence="11">Histidine kinase</fullName>
    </submittedName>
</protein>
<sequence length="597" mass="68068">MKKNQGRLTNISLRKKSIAIFFLLVTLPSLLVGYAFLNRYDTILRQQFIDSTEKNLNTIEMNLYEKIKTVDDMTDYMIYQKDFRNFMQTAETPETLDQLNKDRESIEGFVAFQLMSKSYIKSITLQGLKGNTMQLGEPVDGPEQPWIDLAKENRGRIVWSNSYPLTSAWTGPKRVVSLFRIINSFDDLTKTVGLVIVRLNESEISKLLTAAIPKEQGSIFILRPDGTVLLDSNKELIGQPYPNSELLNAVNQSSSQVTKIEINGKNHVVFNKFMRSTGWNIVTLVSDETIVAKTSALKVSLQALFLVVFIFGLFALIGFELAIIRPMLELKKQTSRLKTGDFSARVTVRSRDEIGELGRQFNNMVQTIKELIDKKYKLEIQQKESELRILQSQMDPHFLYNTLDMIRWTARLEKAPETSQLIEALSGFFRMSMNREKRTATLADELEFVRSYLNLQQKRMGSKLAFSLLMEASLEEVVLPRRLIQPLVENSIKHSFISRQKGEIRVRCYRSLQDELIIDVADTGMGFTKERLQAIRQALAEKSSDESLVGHALCNIHELISLVYGGGYGVEIPEEYNQTGACVRLRIPIQTNGQEAI</sequence>
<evidence type="ECO:0000256" key="9">
    <source>
        <dbReference type="SAM" id="Phobius"/>
    </source>
</evidence>
<keyword evidence="7 9" id="KW-1133">Transmembrane helix</keyword>
<dbReference type="Pfam" id="PF00672">
    <property type="entry name" value="HAMP"/>
    <property type="match status" value="1"/>
</dbReference>